<comment type="caution">
    <text evidence="1">The sequence shown here is derived from an EMBL/GenBank/DDBJ whole genome shotgun (WGS) entry which is preliminary data.</text>
</comment>
<gene>
    <name evidence="1" type="ORF">P0O24_01090</name>
</gene>
<evidence type="ECO:0000313" key="2">
    <source>
        <dbReference type="Proteomes" id="UP001215956"/>
    </source>
</evidence>
<proteinExistence type="predicted"/>
<keyword evidence="2" id="KW-1185">Reference proteome</keyword>
<reference evidence="1 2" key="1">
    <citation type="submission" date="2023-03" db="EMBL/GenBank/DDBJ databases">
        <title>Whole genome sequencing of Methanotrichaceae archaeon M04Ac.</title>
        <authorList>
            <person name="Khomyakova M.A."/>
            <person name="Merkel A.Y."/>
            <person name="Slobodkin A.I."/>
        </authorList>
    </citation>
    <scope>NUCLEOTIDE SEQUENCE [LARGE SCALE GENOMIC DNA]</scope>
    <source>
        <strain evidence="1 2">M04Ac</strain>
    </source>
</reference>
<evidence type="ECO:0008006" key="3">
    <source>
        <dbReference type="Google" id="ProtNLM"/>
    </source>
</evidence>
<dbReference type="EMBL" id="JARFPL010000002">
    <property type="protein sequence ID" value="MDF0592182.1"/>
    <property type="molecule type" value="Genomic_DNA"/>
</dbReference>
<dbReference type="Proteomes" id="UP001215956">
    <property type="component" value="Unassembled WGS sequence"/>
</dbReference>
<organism evidence="1 2">
    <name type="scientific">Candidatus Methanocrinis alkalitolerans</name>
    <dbReference type="NCBI Taxonomy" id="3033395"/>
    <lineage>
        <taxon>Archaea</taxon>
        <taxon>Methanobacteriati</taxon>
        <taxon>Methanobacteriota</taxon>
        <taxon>Stenosarchaea group</taxon>
        <taxon>Methanomicrobia</taxon>
        <taxon>Methanotrichales</taxon>
        <taxon>Methanotrichaceae</taxon>
        <taxon>Methanocrinis</taxon>
    </lineage>
</organism>
<dbReference type="RefSeq" id="WP_316967891.1">
    <property type="nucleotide sequence ID" value="NZ_JARFPL010000002.1"/>
</dbReference>
<protein>
    <recommendedName>
        <fullName evidence="3">DUF11 domain-containing protein</fullName>
    </recommendedName>
</protein>
<evidence type="ECO:0000313" key="1">
    <source>
        <dbReference type="EMBL" id="MDF0592182.1"/>
    </source>
</evidence>
<sequence>MKTVPLVPVLLVFLVVGIHVEQGLDRYHVGVGEDVLVTLRLGNTGESALDVSVVPGVPDGLLVLDPGVRTVNIPPGNSASVDYPVRGESPGQYAISSQVIYTDEEGRSRHIRCGDRNGRLLTVV</sequence>
<accession>A0ABT5XCA7</accession>
<name>A0ABT5XCA7_9EURY</name>